<dbReference type="Proteomes" id="UP000680638">
    <property type="component" value="Unassembled WGS sequence"/>
</dbReference>
<dbReference type="CDD" id="cd05466">
    <property type="entry name" value="PBP2_LTTR_substrate"/>
    <property type="match status" value="1"/>
</dbReference>
<dbReference type="SUPFAM" id="SSF158472">
    <property type="entry name" value="HAMP domain-like"/>
    <property type="match status" value="1"/>
</dbReference>
<dbReference type="EC" id="2.7.13.3" evidence="4"/>
<evidence type="ECO:0000256" key="18">
    <source>
        <dbReference type="SAM" id="Phobius"/>
    </source>
</evidence>
<evidence type="ECO:0000256" key="12">
    <source>
        <dbReference type="ARBA" id="ARBA00022989"/>
    </source>
</evidence>
<evidence type="ECO:0000259" key="19">
    <source>
        <dbReference type="PROSITE" id="PS50109"/>
    </source>
</evidence>
<dbReference type="Pfam" id="PF02518">
    <property type="entry name" value="HATPase_c"/>
    <property type="match status" value="1"/>
</dbReference>
<dbReference type="InterPro" id="IPR036390">
    <property type="entry name" value="WH_DNA-bd_sf"/>
</dbReference>
<dbReference type="SMART" id="SM00304">
    <property type="entry name" value="HAMP"/>
    <property type="match status" value="1"/>
</dbReference>
<evidence type="ECO:0000256" key="6">
    <source>
        <dbReference type="ARBA" id="ARBA00022553"/>
    </source>
</evidence>
<dbReference type="SUPFAM" id="SSF55874">
    <property type="entry name" value="ATPase domain of HSP90 chaperone/DNA topoisomerase II/histidine kinase"/>
    <property type="match status" value="1"/>
</dbReference>
<dbReference type="SMART" id="SM00388">
    <property type="entry name" value="HisKA"/>
    <property type="match status" value="1"/>
</dbReference>
<evidence type="ECO:0000256" key="5">
    <source>
        <dbReference type="ARBA" id="ARBA00022475"/>
    </source>
</evidence>
<proteinExistence type="inferred from homology"/>
<dbReference type="InterPro" id="IPR036097">
    <property type="entry name" value="HisK_dim/P_sf"/>
</dbReference>
<keyword evidence="15" id="KW-0238">DNA-binding</keyword>
<keyword evidence="6" id="KW-0597">Phosphoprotein</keyword>
<dbReference type="Pfam" id="PF00512">
    <property type="entry name" value="HisKA"/>
    <property type="match status" value="1"/>
</dbReference>
<keyword evidence="23" id="KW-1185">Reference proteome</keyword>
<dbReference type="SMART" id="SM00387">
    <property type="entry name" value="HATPase_c"/>
    <property type="match status" value="1"/>
</dbReference>
<dbReference type="Gene3D" id="6.10.340.10">
    <property type="match status" value="1"/>
</dbReference>
<dbReference type="InterPro" id="IPR003594">
    <property type="entry name" value="HATPase_dom"/>
</dbReference>
<keyword evidence="17" id="KW-0804">Transcription</keyword>
<keyword evidence="14" id="KW-0805">Transcription regulation</keyword>
<dbReference type="InterPro" id="IPR000847">
    <property type="entry name" value="LysR_HTH_N"/>
</dbReference>
<dbReference type="Gene3D" id="1.10.287.130">
    <property type="match status" value="1"/>
</dbReference>
<dbReference type="SUPFAM" id="SSF53850">
    <property type="entry name" value="Periplasmic binding protein-like II"/>
    <property type="match status" value="1"/>
</dbReference>
<dbReference type="PANTHER" id="PTHR45528:SF1">
    <property type="entry name" value="SENSOR HISTIDINE KINASE CPXA"/>
    <property type="match status" value="1"/>
</dbReference>
<keyword evidence="13" id="KW-0902">Two-component regulatory system</keyword>
<evidence type="ECO:0000256" key="17">
    <source>
        <dbReference type="ARBA" id="ARBA00023163"/>
    </source>
</evidence>
<feature type="transmembrane region" description="Helical" evidence="18">
    <location>
        <begin position="444"/>
        <end position="467"/>
    </location>
</feature>
<evidence type="ECO:0000256" key="2">
    <source>
        <dbReference type="ARBA" id="ARBA00004651"/>
    </source>
</evidence>
<dbReference type="Pfam" id="PF00672">
    <property type="entry name" value="HAMP"/>
    <property type="match status" value="1"/>
</dbReference>
<dbReference type="SUPFAM" id="SSF46785">
    <property type="entry name" value="Winged helix' DNA-binding domain"/>
    <property type="match status" value="1"/>
</dbReference>
<evidence type="ECO:0000256" key="3">
    <source>
        <dbReference type="ARBA" id="ARBA00009437"/>
    </source>
</evidence>
<feature type="domain" description="HTH lysR-type" evidence="21">
    <location>
        <begin position="22"/>
        <end position="79"/>
    </location>
</feature>
<dbReference type="Gene3D" id="3.40.190.290">
    <property type="match status" value="1"/>
</dbReference>
<evidence type="ECO:0000256" key="4">
    <source>
        <dbReference type="ARBA" id="ARBA00012438"/>
    </source>
</evidence>
<dbReference type="InterPro" id="IPR036890">
    <property type="entry name" value="HATPase_C_sf"/>
</dbReference>
<dbReference type="PRINTS" id="PR00344">
    <property type="entry name" value="BCTRLSENSOR"/>
</dbReference>
<dbReference type="SUPFAM" id="SSF47384">
    <property type="entry name" value="Homodimeric domain of signal transducing histidine kinase"/>
    <property type="match status" value="1"/>
</dbReference>
<keyword evidence="11" id="KW-0067">ATP-binding</keyword>
<organism evidence="22 23">
    <name type="scientific">Paenibacillus cookii</name>
    <dbReference type="NCBI Taxonomy" id="157839"/>
    <lineage>
        <taxon>Bacteria</taxon>
        <taxon>Bacillati</taxon>
        <taxon>Bacillota</taxon>
        <taxon>Bacilli</taxon>
        <taxon>Bacillales</taxon>
        <taxon>Paenibacillaceae</taxon>
        <taxon>Paenibacillus</taxon>
    </lineage>
</organism>
<dbReference type="CDD" id="cd06225">
    <property type="entry name" value="HAMP"/>
    <property type="match status" value="1"/>
</dbReference>
<comment type="similarity">
    <text evidence="3">Belongs to the LysR transcriptional regulatory family.</text>
</comment>
<dbReference type="InterPro" id="IPR004358">
    <property type="entry name" value="Sig_transdc_His_kin-like_C"/>
</dbReference>
<evidence type="ECO:0000256" key="11">
    <source>
        <dbReference type="ARBA" id="ARBA00022840"/>
    </source>
</evidence>
<dbReference type="CDD" id="cd00075">
    <property type="entry name" value="HATPase"/>
    <property type="match status" value="1"/>
</dbReference>
<feature type="domain" description="Histidine kinase" evidence="19">
    <location>
        <begin position="536"/>
        <end position="756"/>
    </location>
</feature>
<dbReference type="PROSITE" id="PS50885">
    <property type="entry name" value="HAMP"/>
    <property type="match status" value="1"/>
</dbReference>
<keyword evidence="10" id="KW-0418">Kinase</keyword>
<keyword evidence="5" id="KW-1003">Cell membrane</keyword>
<dbReference type="EMBL" id="BORW01000004">
    <property type="protein sequence ID" value="GIO66419.1"/>
    <property type="molecule type" value="Genomic_DNA"/>
</dbReference>
<dbReference type="Pfam" id="PF03466">
    <property type="entry name" value="LysR_substrate"/>
    <property type="match status" value="1"/>
</dbReference>
<protein>
    <recommendedName>
        <fullName evidence="4">histidine kinase</fullName>
        <ecNumber evidence="4">2.7.13.3</ecNumber>
    </recommendedName>
</protein>
<reference evidence="22 23" key="1">
    <citation type="submission" date="2021-03" db="EMBL/GenBank/DDBJ databases">
        <title>Antimicrobial resistance genes in bacteria isolated from Japanese honey, and their potential for conferring macrolide and lincosamide resistance in the American foulbrood pathogen Paenibacillus larvae.</title>
        <authorList>
            <person name="Okamoto M."/>
            <person name="Kumagai M."/>
            <person name="Kanamori H."/>
            <person name="Takamatsu D."/>
        </authorList>
    </citation>
    <scope>NUCLEOTIDE SEQUENCE [LARGE SCALE GENOMIC DNA]</scope>
    <source>
        <strain evidence="22 23">J21TS3</strain>
    </source>
</reference>
<dbReference type="PROSITE" id="PS50109">
    <property type="entry name" value="HIS_KIN"/>
    <property type="match status" value="1"/>
</dbReference>
<dbReference type="PANTHER" id="PTHR45528">
    <property type="entry name" value="SENSOR HISTIDINE KINASE CPXA"/>
    <property type="match status" value="1"/>
</dbReference>
<dbReference type="InterPro" id="IPR005119">
    <property type="entry name" value="LysR_subst-bd"/>
</dbReference>
<dbReference type="Pfam" id="PF00126">
    <property type="entry name" value="HTH_1"/>
    <property type="match status" value="1"/>
</dbReference>
<evidence type="ECO:0000256" key="13">
    <source>
        <dbReference type="ARBA" id="ARBA00023012"/>
    </source>
</evidence>
<dbReference type="InterPro" id="IPR036388">
    <property type="entry name" value="WH-like_DNA-bd_sf"/>
</dbReference>
<keyword evidence="12 18" id="KW-1133">Transmembrane helix</keyword>
<evidence type="ECO:0000313" key="23">
    <source>
        <dbReference type="Proteomes" id="UP000680638"/>
    </source>
</evidence>
<evidence type="ECO:0000259" key="21">
    <source>
        <dbReference type="PROSITE" id="PS50931"/>
    </source>
</evidence>
<evidence type="ECO:0000256" key="1">
    <source>
        <dbReference type="ARBA" id="ARBA00000085"/>
    </source>
</evidence>
<dbReference type="CDD" id="cd00082">
    <property type="entry name" value="HisKA"/>
    <property type="match status" value="1"/>
</dbReference>
<dbReference type="PRINTS" id="PR00039">
    <property type="entry name" value="HTHLYSR"/>
</dbReference>
<evidence type="ECO:0000256" key="15">
    <source>
        <dbReference type="ARBA" id="ARBA00023125"/>
    </source>
</evidence>
<comment type="catalytic activity">
    <reaction evidence="1">
        <text>ATP + protein L-histidine = ADP + protein N-phospho-L-histidine.</text>
        <dbReference type="EC" id="2.7.13.3"/>
    </reaction>
</comment>
<evidence type="ECO:0000313" key="22">
    <source>
        <dbReference type="EMBL" id="GIO66419.1"/>
    </source>
</evidence>
<comment type="caution">
    <text evidence="22">The sequence shown here is derived from an EMBL/GenBank/DDBJ whole genome shotgun (WGS) entry which is preliminary data.</text>
</comment>
<keyword evidence="8 18" id="KW-0812">Transmembrane</keyword>
<dbReference type="Gene3D" id="3.30.565.10">
    <property type="entry name" value="Histidine kinase-like ATPase, C-terminal domain"/>
    <property type="match status" value="1"/>
</dbReference>
<feature type="domain" description="HAMP" evidence="20">
    <location>
        <begin position="469"/>
        <end position="521"/>
    </location>
</feature>
<accession>A0ABQ4LT48</accession>
<dbReference type="InterPro" id="IPR050398">
    <property type="entry name" value="HssS/ArlS-like"/>
</dbReference>
<feature type="transmembrane region" description="Helical" evidence="18">
    <location>
        <begin position="279"/>
        <end position="302"/>
    </location>
</feature>
<evidence type="ECO:0000259" key="20">
    <source>
        <dbReference type="PROSITE" id="PS50885"/>
    </source>
</evidence>
<dbReference type="Gene3D" id="1.10.10.10">
    <property type="entry name" value="Winged helix-like DNA-binding domain superfamily/Winged helix DNA-binding domain"/>
    <property type="match status" value="1"/>
</dbReference>
<name>A0ABQ4LT48_9BACL</name>
<keyword evidence="16 18" id="KW-0472">Membrane</keyword>
<sequence>MMYMIVLHMIISITNESEWTRLEIRQLHYFMAVCEEMHFTKAAEKIGVSQPTLSQQIRALEDELHMPLFDRIGKKISLTEAGELLLRNAEAIMDTLQNVKDSIADLRQVHGGKIRVGIMPSDLDYRITQLVVDFHRDFPQVKLMVIASIDILRQVLESEVDIGVGTNVPETDRIVSIPLCTEEYVLTVSANHPLAGRTTIDIQELRDVPMIIYPEGFMGRELVEEAVRRHGFRLHSILETSSATSIINLVREGLGATVNASKTISNHGGEIVSIRIKLLLSYTGMLVVSLLVFVLTAGLFTIAATGDIHSLRDFYKVHYQLNPLTEQEESIFLELKYMAKNDPDGLLDINLLKDYDFKLKTVRAGLYVRKEDSQVFESGTFNQPALHRHLPPYDLNNYRIRNTFNIGERFYAYAKYDFRFADGTKGSVFVIRERSPFGEVTRRLLPVLIVALIGVIVVANLLLYRWITRSVVRPLDKLRHSAERIQEGNLQFSLDLRSKDEIGQLNEAFENMRKRLQESVRLRLQDEENRKELISNISHDLRTPITNIKGYIEGIRDGVADTPEKMDKYVNIIYTKAVDLDRLVDELFLYSKLDLNQVPFTFDRVDIVRFLDDCIDELHYAMEEKGIALQWNERPDRGIPVMADLEKLKRTVLNIIGNAQHFMDKPEKRIAVSVQASTERVTVEIRDNGMGISAEDMPHIFDRFYRAERSRNSAKGGSGLGLAIARQIIEGHGGRIWAESVPGEGTSLFFTLKRTLEEGGLVSHDGTHSHH</sequence>
<evidence type="ECO:0000256" key="8">
    <source>
        <dbReference type="ARBA" id="ARBA00022692"/>
    </source>
</evidence>
<evidence type="ECO:0000256" key="10">
    <source>
        <dbReference type="ARBA" id="ARBA00022777"/>
    </source>
</evidence>
<keyword evidence="9" id="KW-0547">Nucleotide-binding</keyword>
<evidence type="ECO:0000256" key="16">
    <source>
        <dbReference type="ARBA" id="ARBA00023136"/>
    </source>
</evidence>
<dbReference type="InterPro" id="IPR003661">
    <property type="entry name" value="HisK_dim/P_dom"/>
</dbReference>
<evidence type="ECO:0000256" key="14">
    <source>
        <dbReference type="ARBA" id="ARBA00023015"/>
    </source>
</evidence>
<dbReference type="InterPro" id="IPR003660">
    <property type="entry name" value="HAMP_dom"/>
</dbReference>
<dbReference type="InterPro" id="IPR005467">
    <property type="entry name" value="His_kinase_dom"/>
</dbReference>
<comment type="subcellular location">
    <subcellularLocation>
        <location evidence="2">Cell membrane</location>
        <topology evidence="2">Multi-pass membrane protein</topology>
    </subcellularLocation>
</comment>
<evidence type="ECO:0000256" key="9">
    <source>
        <dbReference type="ARBA" id="ARBA00022741"/>
    </source>
</evidence>
<gene>
    <name evidence="22" type="ORF">J21TS3_12400</name>
</gene>
<evidence type="ECO:0000256" key="7">
    <source>
        <dbReference type="ARBA" id="ARBA00022679"/>
    </source>
</evidence>
<dbReference type="PROSITE" id="PS50931">
    <property type="entry name" value="HTH_LYSR"/>
    <property type="match status" value="1"/>
</dbReference>
<keyword evidence="7" id="KW-0808">Transferase</keyword>